<protein>
    <submittedName>
        <fullName evidence="1">Uncharacterized protein</fullName>
    </submittedName>
</protein>
<dbReference type="EMBL" id="NBSK02000005">
    <property type="protein sequence ID" value="KAJ0202694.1"/>
    <property type="molecule type" value="Genomic_DNA"/>
</dbReference>
<comment type="caution">
    <text evidence="1">The sequence shown here is derived from an EMBL/GenBank/DDBJ whole genome shotgun (WGS) entry which is preliminary data.</text>
</comment>
<gene>
    <name evidence="1" type="ORF">LSAT_V11C500249270</name>
</gene>
<name>A0A9R1VC94_LACSA</name>
<organism evidence="1 2">
    <name type="scientific">Lactuca sativa</name>
    <name type="common">Garden lettuce</name>
    <dbReference type="NCBI Taxonomy" id="4236"/>
    <lineage>
        <taxon>Eukaryota</taxon>
        <taxon>Viridiplantae</taxon>
        <taxon>Streptophyta</taxon>
        <taxon>Embryophyta</taxon>
        <taxon>Tracheophyta</taxon>
        <taxon>Spermatophyta</taxon>
        <taxon>Magnoliopsida</taxon>
        <taxon>eudicotyledons</taxon>
        <taxon>Gunneridae</taxon>
        <taxon>Pentapetalae</taxon>
        <taxon>asterids</taxon>
        <taxon>campanulids</taxon>
        <taxon>Asterales</taxon>
        <taxon>Asteraceae</taxon>
        <taxon>Cichorioideae</taxon>
        <taxon>Cichorieae</taxon>
        <taxon>Lactucinae</taxon>
        <taxon>Lactuca</taxon>
    </lineage>
</organism>
<reference evidence="1 2" key="1">
    <citation type="journal article" date="2017" name="Nat. Commun.">
        <title>Genome assembly with in vitro proximity ligation data and whole-genome triplication in lettuce.</title>
        <authorList>
            <person name="Reyes-Chin-Wo S."/>
            <person name="Wang Z."/>
            <person name="Yang X."/>
            <person name="Kozik A."/>
            <person name="Arikit S."/>
            <person name="Song C."/>
            <person name="Xia L."/>
            <person name="Froenicke L."/>
            <person name="Lavelle D.O."/>
            <person name="Truco M.J."/>
            <person name="Xia R."/>
            <person name="Zhu S."/>
            <person name="Xu C."/>
            <person name="Xu H."/>
            <person name="Xu X."/>
            <person name="Cox K."/>
            <person name="Korf I."/>
            <person name="Meyers B.C."/>
            <person name="Michelmore R.W."/>
        </authorList>
    </citation>
    <scope>NUCLEOTIDE SEQUENCE [LARGE SCALE GENOMIC DNA]</scope>
    <source>
        <strain evidence="2">cv. Salinas</strain>
        <tissue evidence="1">Seedlings</tissue>
    </source>
</reference>
<dbReference type="Proteomes" id="UP000235145">
    <property type="component" value="Unassembled WGS sequence"/>
</dbReference>
<sequence length="98" mass="11703">MHHQTFLDQNRNDIFISWFHHQYKTESTVVLRCVLQMWKKDKHSAQTQSFLYRPDKISESVVIECKYALSNDSNFHTVTKYIIPINVQDHYDTLTPSD</sequence>
<evidence type="ECO:0000313" key="1">
    <source>
        <dbReference type="EMBL" id="KAJ0202694.1"/>
    </source>
</evidence>
<proteinExistence type="predicted"/>
<accession>A0A9R1VC94</accession>
<dbReference type="AlphaFoldDB" id="A0A9R1VC94"/>
<evidence type="ECO:0000313" key="2">
    <source>
        <dbReference type="Proteomes" id="UP000235145"/>
    </source>
</evidence>
<keyword evidence="2" id="KW-1185">Reference proteome</keyword>